<dbReference type="SMART" id="SM00343">
    <property type="entry name" value="ZnF_C2HC"/>
    <property type="match status" value="7"/>
</dbReference>
<feature type="compositionally biased region" description="Basic and acidic residues" evidence="2">
    <location>
        <begin position="417"/>
        <end position="426"/>
    </location>
</feature>
<feature type="domain" description="CCHC-type" evidence="3">
    <location>
        <begin position="521"/>
        <end position="534"/>
    </location>
</feature>
<dbReference type="PANTHER" id="PTHR46978:SF1">
    <property type="entry name" value="ZINC KNUCKLE (CCHC-TYPE) FAMILY PROTEIN"/>
    <property type="match status" value="1"/>
</dbReference>
<feature type="domain" description="CCHC-type" evidence="3">
    <location>
        <begin position="639"/>
        <end position="652"/>
    </location>
</feature>
<proteinExistence type="predicted"/>
<feature type="region of interest" description="Disordered" evidence="2">
    <location>
        <begin position="768"/>
        <end position="810"/>
    </location>
</feature>
<reference evidence="4 5" key="1">
    <citation type="submission" date="2018-04" db="EMBL/GenBank/DDBJ databases">
        <authorList>
            <person name="Vogel A."/>
        </authorList>
    </citation>
    <scope>NUCLEOTIDE SEQUENCE [LARGE SCALE GENOMIC DNA]</scope>
</reference>
<dbReference type="InterPro" id="IPR036875">
    <property type="entry name" value="Znf_CCHC_sf"/>
</dbReference>
<dbReference type="EMBL" id="OOIL02006839">
    <property type="protein sequence ID" value="VFR02680.1"/>
    <property type="molecule type" value="Genomic_DNA"/>
</dbReference>
<gene>
    <name evidence="4" type="ORF">CCAM_LOCUS44455</name>
</gene>
<accession>A0A484NNJ6</accession>
<dbReference type="GO" id="GO:0008270">
    <property type="term" value="F:zinc ion binding"/>
    <property type="evidence" value="ECO:0007669"/>
    <property type="project" value="UniProtKB-KW"/>
</dbReference>
<feature type="region of interest" description="Disordered" evidence="2">
    <location>
        <begin position="1"/>
        <end position="23"/>
    </location>
</feature>
<feature type="region of interest" description="Disordered" evidence="2">
    <location>
        <begin position="355"/>
        <end position="385"/>
    </location>
</feature>
<dbReference type="GO" id="GO:0003676">
    <property type="term" value="F:nucleic acid binding"/>
    <property type="evidence" value="ECO:0007669"/>
    <property type="project" value="InterPro"/>
</dbReference>
<keyword evidence="5" id="KW-1185">Reference proteome</keyword>
<feature type="compositionally biased region" description="Low complexity" evidence="2">
    <location>
        <begin position="768"/>
        <end position="778"/>
    </location>
</feature>
<dbReference type="Pfam" id="PF00098">
    <property type="entry name" value="zf-CCHC"/>
    <property type="match status" value="3"/>
</dbReference>
<evidence type="ECO:0000259" key="3">
    <source>
        <dbReference type="PROSITE" id="PS50158"/>
    </source>
</evidence>
<dbReference type="InterPro" id="IPR001878">
    <property type="entry name" value="Znf_CCHC"/>
</dbReference>
<feature type="compositionally biased region" description="Basic and acidic residues" evidence="2">
    <location>
        <begin position="366"/>
        <end position="375"/>
    </location>
</feature>
<dbReference type="Proteomes" id="UP000595140">
    <property type="component" value="Unassembled WGS sequence"/>
</dbReference>
<feature type="domain" description="CCHC-type" evidence="3">
    <location>
        <begin position="562"/>
        <end position="577"/>
    </location>
</feature>
<feature type="domain" description="CCHC-type" evidence="3">
    <location>
        <begin position="668"/>
        <end position="681"/>
    </location>
</feature>
<dbReference type="PROSITE" id="PS50158">
    <property type="entry name" value="ZF_CCHC"/>
    <property type="match status" value="4"/>
</dbReference>
<protein>
    <recommendedName>
        <fullName evidence="3">CCHC-type domain-containing protein</fullName>
    </recommendedName>
</protein>
<dbReference type="AlphaFoldDB" id="A0A484NNJ6"/>
<evidence type="ECO:0000256" key="1">
    <source>
        <dbReference type="PROSITE-ProRule" id="PRU00047"/>
    </source>
</evidence>
<keyword evidence="1" id="KW-0479">Metal-binding</keyword>
<keyword evidence="1" id="KW-0863">Zinc-finger</keyword>
<keyword evidence="1" id="KW-0862">Zinc</keyword>
<evidence type="ECO:0000313" key="5">
    <source>
        <dbReference type="Proteomes" id="UP000595140"/>
    </source>
</evidence>
<dbReference type="OrthoDB" id="427960at2759"/>
<dbReference type="SUPFAM" id="SSF57756">
    <property type="entry name" value="Retrovirus zinc finger-like domains"/>
    <property type="match status" value="3"/>
</dbReference>
<dbReference type="PANTHER" id="PTHR46978">
    <property type="entry name" value="ZINC KNUCKLE (CCHC-TYPE) FAMILY PROTEIN"/>
    <property type="match status" value="1"/>
</dbReference>
<sequence length="831" mass="93049">MQRNASQRLGPRTEEIGESSGCRNEDARDILKLRKDMEELKKQVDKDGSFGLIVEQAQENPEGVSQVGVIFGGPETGVTTNERAHRLYVGSIDVGQSSKKGKREPIVFSDEELTLTQRPHLTPLKGDLTKLNMPLSNFTGDVIEREESIKLDVRIGEHPKVMNMKMDFVVLDIKCAHNAVLKRPGLEDLGGALSLEHLCLKFRTREGIGMVLGDQPAAKKAYLSACRRMDTDNFSIQTIRQALEEEERKEESRERPKPAVETKEVLLFPDGDPGKALRIGLGLEKDTCKEIIRLATQGVSAGPIFPFSRFSSRSLRDSGLGFSLSSSSTFNCSCWPITLINYSVVVNMGKRERKLKANPSSPLSEDQTKESEAARDAMGSDDDAEANEDLSLRIVETAMQRANSLKNGADMEPMNVDSKRSKQENNKKKKKGRDRELEEKHVIAHDLPAPREVLVACQNFCSNVVGEDRKEDDNGSTIKTMENVNNIVETDPSEISDNVVLRKLLRGPRYFDPPDSTWGTCHNCGEEGHMSVNCTVARRKKPCFLCGSLEHNIKQCTKGKDCFICKKEGHRAKDCPERNNGGSWNSKICLKCGDYGHDMFSCHNNYHPDDLKEIQCYICKSFGHLCCADYPDGPSEVSCYRCGTSGHTGLACSGNWGESSGMGSPYTCYRCGEDGHFSRECTYNRGGNKRSRELSTPKKKASNHMKEEHMGSWSMPGDFVKTCKKKEKYEDYFTPDRKTKRRGGWIMDDDPGDFSGYNDSWKSHASSSNKSWKYSNGSTNGHASNPWSPRKSRTTNFSHSHSSGSSKHTHHRFLASRFGDYSHGEMRNRDW</sequence>
<evidence type="ECO:0000256" key="2">
    <source>
        <dbReference type="SAM" id="MobiDB-lite"/>
    </source>
</evidence>
<feature type="region of interest" description="Disordered" evidence="2">
    <location>
        <begin position="685"/>
        <end position="711"/>
    </location>
</feature>
<dbReference type="Gene3D" id="4.10.60.10">
    <property type="entry name" value="Zinc finger, CCHC-type"/>
    <property type="match status" value="4"/>
</dbReference>
<feature type="region of interest" description="Disordered" evidence="2">
    <location>
        <begin position="404"/>
        <end position="438"/>
    </location>
</feature>
<name>A0A484NNJ6_9ASTE</name>
<evidence type="ECO:0000313" key="4">
    <source>
        <dbReference type="EMBL" id="VFR02680.1"/>
    </source>
</evidence>
<organism evidence="4 5">
    <name type="scientific">Cuscuta campestris</name>
    <dbReference type="NCBI Taxonomy" id="132261"/>
    <lineage>
        <taxon>Eukaryota</taxon>
        <taxon>Viridiplantae</taxon>
        <taxon>Streptophyta</taxon>
        <taxon>Embryophyta</taxon>
        <taxon>Tracheophyta</taxon>
        <taxon>Spermatophyta</taxon>
        <taxon>Magnoliopsida</taxon>
        <taxon>eudicotyledons</taxon>
        <taxon>Gunneridae</taxon>
        <taxon>Pentapetalae</taxon>
        <taxon>asterids</taxon>
        <taxon>lamiids</taxon>
        <taxon>Solanales</taxon>
        <taxon>Convolvulaceae</taxon>
        <taxon>Cuscuteae</taxon>
        <taxon>Cuscuta</taxon>
        <taxon>Cuscuta subgen. Grammica</taxon>
        <taxon>Cuscuta sect. Cleistogrammica</taxon>
    </lineage>
</organism>